<name>C0XH83_LENH9</name>
<organism evidence="2 3">
    <name type="scientific">Lentilactobacillus hilgardii (strain ATCC 8290 / DSM 20176 / CCUG 30140 / JCM 1155 / KCTC 3500 / NBRC 15886 / NCIMB 8040 / NRRL B-1843 / 9)</name>
    <dbReference type="NCBI Taxonomy" id="1423757"/>
    <lineage>
        <taxon>Bacteria</taxon>
        <taxon>Bacillati</taxon>
        <taxon>Bacillota</taxon>
        <taxon>Bacilli</taxon>
        <taxon>Lactobacillales</taxon>
        <taxon>Lactobacillaceae</taxon>
        <taxon>Lentilactobacillus</taxon>
    </lineage>
</organism>
<proteinExistence type="predicted"/>
<gene>
    <name evidence="2" type="ORF">HMPREF0519_0613</name>
</gene>
<sequence length="154" mass="18246">MRHSKWSDGSAVTVKNFVYLWQRTVNLKTADQYSYILVNIKNATRLKFDKMASSRLDVKADANYKLVITLEKTTKCFDRYRLKGLLPLMCQLITDRIMWMRPMKVESNLALAKKYWAKVLRQIGRKQVTLLVNNENVMMNRKRIAFFPKLSEQY</sequence>
<dbReference type="InterPro" id="IPR000914">
    <property type="entry name" value="SBP_5_dom"/>
</dbReference>
<accession>C0XH83</accession>
<evidence type="ECO:0000313" key="3">
    <source>
        <dbReference type="Proteomes" id="UP000003752"/>
    </source>
</evidence>
<dbReference type="RefSeq" id="WP_003635539.1">
    <property type="nucleotide sequence ID" value="NZ_AZDF01000001.1"/>
</dbReference>
<feature type="domain" description="Solute-binding protein family 5" evidence="1">
    <location>
        <begin position="5"/>
        <end position="84"/>
    </location>
</feature>
<evidence type="ECO:0000313" key="2">
    <source>
        <dbReference type="EMBL" id="EEI25245.1"/>
    </source>
</evidence>
<keyword evidence="3" id="KW-1185">Reference proteome</keyword>
<protein>
    <recommendedName>
        <fullName evidence="1">Solute-binding protein family 5 domain-containing protein</fullName>
    </recommendedName>
</protein>
<dbReference type="Pfam" id="PF00496">
    <property type="entry name" value="SBP_bac_5"/>
    <property type="match status" value="1"/>
</dbReference>
<comment type="caution">
    <text evidence="2">The sequence shown here is derived from an EMBL/GenBank/DDBJ whole genome shotgun (WGS) entry which is preliminary data.</text>
</comment>
<dbReference type="PATRIC" id="fig|1423757.3.peg.187"/>
<reference evidence="2 3" key="1">
    <citation type="submission" date="2009-01" db="EMBL/GenBank/DDBJ databases">
        <authorList>
            <person name="Qin X."/>
            <person name="Bachman B."/>
            <person name="Battles P."/>
            <person name="Bell A."/>
            <person name="Bess C."/>
            <person name="Bickham C."/>
            <person name="Chaboub L."/>
            <person name="Chen D."/>
            <person name="Coyle M."/>
            <person name="Deiros D.R."/>
            <person name="Dinh H."/>
            <person name="Forbes L."/>
            <person name="Fowler G."/>
            <person name="Francisco L."/>
            <person name="Fu Q."/>
            <person name="Gubbala S."/>
            <person name="Hale W."/>
            <person name="Han Y."/>
            <person name="Hemphill L."/>
            <person name="Highlander S.K."/>
            <person name="Hirani K."/>
            <person name="Hogues M."/>
            <person name="Jackson L."/>
            <person name="Jakkamsetti A."/>
            <person name="Javaid M."/>
            <person name="Jiang H."/>
            <person name="Korchina V."/>
            <person name="Kovar C."/>
            <person name="Lara F."/>
            <person name="Lee S."/>
            <person name="Mata R."/>
            <person name="Mathew T."/>
            <person name="Moen C."/>
            <person name="Morales K."/>
            <person name="Munidasa M."/>
            <person name="Nazareth L."/>
            <person name="Ngo R."/>
            <person name="Nguyen L."/>
            <person name="Okwuonu G."/>
            <person name="Ongeri F."/>
            <person name="Patil S."/>
            <person name="Petrosino J."/>
            <person name="Pham C."/>
            <person name="Pham P."/>
            <person name="Pu L.-L."/>
            <person name="Puazo M."/>
            <person name="Raj R."/>
            <person name="Reid J."/>
            <person name="Rouhana J."/>
            <person name="Saada N."/>
            <person name="Shang Y."/>
            <person name="Simmons D."/>
            <person name="Thornton R."/>
            <person name="Warren J."/>
            <person name="Weissenberger G."/>
            <person name="Zhang J."/>
            <person name="Zhang L."/>
            <person name="Zhou C."/>
            <person name="Zhu D."/>
            <person name="Muzny D."/>
            <person name="Worley K."/>
            <person name="Gibbs R."/>
        </authorList>
    </citation>
    <scope>NUCLEOTIDE SEQUENCE [LARGE SCALE GENOMIC DNA]</scope>
    <source>
        <strain evidence="3">ATCC 8290 / DSM 20176 / CCUG 30140 / JCM 1155 / KCTC 3500 / NBRC 15886 / NCIMB 8040 / NRRL B-1843 / 9</strain>
    </source>
</reference>
<dbReference type="SUPFAM" id="SSF53850">
    <property type="entry name" value="Periplasmic binding protein-like II"/>
    <property type="match status" value="1"/>
</dbReference>
<dbReference type="Proteomes" id="UP000003752">
    <property type="component" value="Unassembled WGS sequence"/>
</dbReference>
<dbReference type="EMBL" id="ACGP01000097">
    <property type="protein sequence ID" value="EEI25245.1"/>
    <property type="molecule type" value="Genomic_DNA"/>
</dbReference>
<dbReference type="HOGENOM" id="CLU_1702034_0_0_9"/>
<dbReference type="AlphaFoldDB" id="C0XH83"/>
<dbReference type="Gene3D" id="3.90.76.10">
    <property type="entry name" value="Dipeptide-binding Protein, Domain 1"/>
    <property type="match status" value="1"/>
</dbReference>
<dbReference type="SMR" id="C0XH83"/>
<evidence type="ECO:0000259" key="1">
    <source>
        <dbReference type="Pfam" id="PF00496"/>
    </source>
</evidence>